<sequence length="118" mass="13371">MSFLDVFKALFLPALVALALYALLSFALLPLWRAHRARYSQYIPLDTLSQRTESLRERWKRRLLGWVLPGSMRWRREGGMEGEAVVFGDEEGERMVGFGGVSEGRGGGERVLEEGQGR</sequence>
<keyword evidence="4" id="KW-1185">Reference proteome</keyword>
<dbReference type="OrthoDB" id="5427070at2759"/>
<evidence type="ECO:0000313" key="3">
    <source>
        <dbReference type="EMBL" id="KAF2764742.1"/>
    </source>
</evidence>
<evidence type="ECO:0000313" key="4">
    <source>
        <dbReference type="Proteomes" id="UP000799436"/>
    </source>
</evidence>
<feature type="compositionally biased region" description="Basic and acidic residues" evidence="1">
    <location>
        <begin position="106"/>
        <end position="118"/>
    </location>
</feature>
<keyword evidence="2" id="KW-1133">Transmembrane helix</keyword>
<dbReference type="EMBL" id="ML995911">
    <property type="protein sequence ID" value="KAF2764742.1"/>
    <property type="molecule type" value="Genomic_DNA"/>
</dbReference>
<reference evidence="3" key="1">
    <citation type="journal article" date="2020" name="Stud. Mycol.">
        <title>101 Dothideomycetes genomes: a test case for predicting lifestyles and emergence of pathogens.</title>
        <authorList>
            <person name="Haridas S."/>
            <person name="Albert R."/>
            <person name="Binder M."/>
            <person name="Bloem J."/>
            <person name="Labutti K."/>
            <person name="Salamov A."/>
            <person name="Andreopoulos B."/>
            <person name="Baker S."/>
            <person name="Barry K."/>
            <person name="Bills G."/>
            <person name="Bluhm B."/>
            <person name="Cannon C."/>
            <person name="Castanera R."/>
            <person name="Culley D."/>
            <person name="Daum C."/>
            <person name="Ezra D."/>
            <person name="Gonzalez J."/>
            <person name="Henrissat B."/>
            <person name="Kuo A."/>
            <person name="Liang C."/>
            <person name="Lipzen A."/>
            <person name="Lutzoni F."/>
            <person name="Magnuson J."/>
            <person name="Mondo S."/>
            <person name="Nolan M."/>
            <person name="Ohm R."/>
            <person name="Pangilinan J."/>
            <person name="Park H.-J."/>
            <person name="Ramirez L."/>
            <person name="Alfaro M."/>
            <person name="Sun H."/>
            <person name="Tritt A."/>
            <person name="Yoshinaga Y."/>
            <person name="Zwiers L.-H."/>
            <person name="Turgeon B."/>
            <person name="Goodwin S."/>
            <person name="Spatafora J."/>
            <person name="Crous P."/>
            <person name="Grigoriev I."/>
        </authorList>
    </citation>
    <scope>NUCLEOTIDE SEQUENCE</scope>
    <source>
        <strain evidence="3">CBS 116005</strain>
    </source>
</reference>
<keyword evidence="2" id="KW-0812">Transmembrane</keyword>
<name>A0A6G1KWP3_9PEZI</name>
<dbReference type="AlphaFoldDB" id="A0A6G1KWP3"/>
<accession>A0A6G1KWP3</accession>
<evidence type="ECO:0000256" key="2">
    <source>
        <dbReference type="SAM" id="Phobius"/>
    </source>
</evidence>
<organism evidence="3 4">
    <name type="scientific">Teratosphaeria nubilosa</name>
    <dbReference type="NCBI Taxonomy" id="161662"/>
    <lineage>
        <taxon>Eukaryota</taxon>
        <taxon>Fungi</taxon>
        <taxon>Dikarya</taxon>
        <taxon>Ascomycota</taxon>
        <taxon>Pezizomycotina</taxon>
        <taxon>Dothideomycetes</taxon>
        <taxon>Dothideomycetidae</taxon>
        <taxon>Mycosphaerellales</taxon>
        <taxon>Teratosphaeriaceae</taxon>
        <taxon>Teratosphaeria</taxon>
    </lineage>
</organism>
<feature type="region of interest" description="Disordered" evidence="1">
    <location>
        <begin position="99"/>
        <end position="118"/>
    </location>
</feature>
<evidence type="ECO:0000256" key="1">
    <source>
        <dbReference type="SAM" id="MobiDB-lite"/>
    </source>
</evidence>
<protein>
    <submittedName>
        <fullName evidence="3">Uncharacterized protein</fullName>
    </submittedName>
</protein>
<proteinExistence type="predicted"/>
<gene>
    <name evidence="3" type="ORF">EJ03DRAFT_355491</name>
</gene>
<dbReference type="Proteomes" id="UP000799436">
    <property type="component" value="Unassembled WGS sequence"/>
</dbReference>
<keyword evidence="2" id="KW-0472">Membrane</keyword>
<feature type="transmembrane region" description="Helical" evidence="2">
    <location>
        <begin position="6"/>
        <end position="32"/>
    </location>
</feature>